<reference evidence="5 6" key="2">
    <citation type="journal article" date="2011" name="Stand. Genomic Sci.">
        <title>Complete genome sequence of Isosphaera pallida type strain (IS1B).</title>
        <authorList>
            <consortium name="US DOE Joint Genome Institute (JGI-PGF)"/>
            <person name="Goker M."/>
            <person name="Cleland D."/>
            <person name="Saunders E."/>
            <person name="Lapidus A."/>
            <person name="Nolan M."/>
            <person name="Lucas S."/>
            <person name="Hammon N."/>
            <person name="Deshpande S."/>
            <person name="Cheng J.F."/>
            <person name="Tapia R."/>
            <person name="Han C."/>
            <person name="Goodwin L."/>
            <person name="Pitluck S."/>
            <person name="Liolios K."/>
            <person name="Pagani I."/>
            <person name="Ivanova N."/>
            <person name="Mavromatis K."/>
            <person name="Pati A."/>
            <person name="Chen A."/>
            <person name="Palaniappan K."/>
            <person name="Land M."/>
            <person name="Hauser L."/>
            <person name="Chang Y.J."/>
            <person name="Jeffries C.D."/>
            <person name="Detter J.C."/>
            <person name="Beck B."/>
            <person name="Woyke T."/>
            <person name="Bristow J."/>
            <person name="Eisen J.A."/>
            <person name="Markowitz V."/>
            <person name="Hugenholtz P."/>
            <person name="Kyrpides N.C."/>
            <person name="Klenk H.P."/>
        </authorList>
    </citation>
    <scope>NUCLEOTIDE SEQUENCE [LARGE SCALE GENOMIC DNA]</scope>
    <source>
        <strain evidence="6">ATCC 43644 / DSM 9630 / IS1B</strain>
    </source>
</reference>
<dbReference type="GO" id="GO:0000166">
    <property type="term" value="F:nucleotide binding"/>
    <property type="evidence" value="ECO:0007669"/>
    <property type="project" value="UniProtKB-KW"/>
</dbReference>
<name>E8R4C4_ISOPI</name>
<reference key="1">
    <citation type="submission" date="2010-11" db="EMBL/GenBank/DDBJ databases">
        <title>The complete sequence of chromosome of Isophaera pallida ATCC 43644.</title>
        <authorList>
            <consortium name="US DOE Joint Genome Institute (JGI-PGF)"/>
            <person name="Lucas S."/>
            <person name="Copeland A."/>
            <person name="Lapidus A."/>
            <person name="Bruce D."/>
            <person name="Goodwin L."/>
            <person name="Pitluck S."/>
            <person name="Kyrpides N."/>
            <person name="Mavromatis K."/>
            <person name="Pagani I."/>
            <person name="Ivanova N."/>
            <person name="Saunders E."/>
            <person name="Brettin T."/>
            <person name="Detter J.C."/>
            <person name="Han C."/>
            <person name="Tapia R."/>
            <person name="Land M."/>
            <person name="Hauser L."/>
            <person name="Markowitz V."/>
            <person name="Cheng J.-F."/>
            <person name="Hugenholtz P."/>
            <person name="Woyke T."/>
            <person name="Wu D."/>
            <person name="Eisen J.A."/>
        </authorList>
    </citation>
    <scope>NUCLEOTIDE SEQUENCE</scope>
    <source>
        <strain>ATCC 43644</strain>
    </source>
</reference>
<evidence type="ECO:0000256" key="2">
    <source>
        <dbReference type="ARBA" id="ARBA00023118"/>
    </source>
</evidence>
<dbReference type="InterPro" id="IPR024615">
    <property type="entry name" value="CRISPR-assoc_Cmr2_N"/>
</dbReference>
<keyword evidence="1" id="KW-0547">Nucleotide-binding</keyword>
<dbReference type="GO" id="GO:0051607">
    <property type="term" value="P:defense response to virus"/>
    <property type="evidence" value="ECO:0007669"/>
    <property type="project" value="UniProtKB-KW"/>
</dbReference>
<dbReference type="Pfam" id="PF12469">
    <property type="entry name" value="Cmr2_N"/>
    <property type="match status" value="1"/>
</dbReference>
<evidence type="ECO:0000259" key="4">
    <source>
        <dbReference type="Pfam" id="PF22335"/>
    </source>
</evidence>
<dbReference type="Proteomes" id="UP000008631">
    <property type="component" value="Chromosome"/>
</dbReference>
<keyword evidence="2" id="KW-0051">Antiviral defense</keyword>
<dbReference type="InterPro" id="IPR054767">
    <property type="entry name" value="Cas10-Cmr2_palm2"/>
</dbReference>
<keyword evidence="6" id="KW-1185">Reference proteome</keyword>
<dbReference type="InParanoid" id="E8R4C4"/>
<protein>
    <submittedName>
        <fullName evidence="5">Uncharacterized protein</fullName>
    </submittedName>
</protein>
<evidence type="ECO:0000313" key="6">
    <source>
        <dbReference type="Proteomes" id="UP000008631"/>
    </source>
</evidence>
<evidence type="ECO:0000259" key="3">
    <source>
        <dbReference type="Pfam" id="PF12469"/>
    </source>
</evidence>
<accession>E8R4C4</accession>
<dbReference type="KEGG" id="ipa:Isop_2146"/>
<gene>
    <name evidence="5" type="ordered locus">Isop_2146</name>
</gene>
<dbReference type="EMBL" id="CP002353">
    <property type="protein sequence ID" value="ADV62725.1"/>
    <property type="molecule type" value="Genomic_DNA"/>
</dbReference>
<dbReference type="HOGENOM" id="CLU_347432_0_0_0"/>
<dbReference type="Gene3D" id="3.30.70.2220">
    <property type="entry name" value="CRISPR-Cas system, Cmr2 subunit, D1 domain, cysteine cluster"/>
    <property type="match status" value="1"/>
</dbReference>
<dbReference type="eggNOG" id="COG1353">
    <property type="taxonomic scope" value="Bacteria"/>
</dbReference>
<dbReference type="Gene3D" id="3.30.70.270">
    <property type="match status" value="1"/>
</dbReference>
<dbReference type="RefSeq" id="WP_013565013.1">
    <property type="nucleotide sequence ID" value="NC_014962.1"/>
</dbReference>
<feature type="domain" description="CRISPR-associated protein Cmr2 N-terminal" evidence="3">
    <location>
        <begin position="16"/>
        <end position="114"/>
    </location>
</feature>
<evidence type="ECO:0000313" key="5">
    <source>
        <dbReference type="EMBL" id="ADV62725.1"/>
    </source>
</evidence>
<proteinExistence type="predicted"/>
<dbReference type="InterPro" id="IPR038242">
    <property type="entry name" value="Cmr2_N"/>
</dbReference>
<dbReference type="InterPro" id="IPR043128">
    <property type="entry name" value="Rev_trsase/Diguanyl_cyclase"/>
</dbReference>
<feature type="domain" description="Cas10/Cmr2 second palm" evidence="4">
    <location>
        <begin position="445"/>
        <end position="577"/>
    </location>
</feature>
<dbReference type="Pfam" id="PF22335">
    <property type="entry name" value="Cas10-Cmr2_palm2"/>
    <property type="match status" value="1"/>
</dbReference>
<organism evidence="5 6">
    <name type="scientific">Isosphaera pallida (strain ATCC 43644 / DSM 9630 / IS1B)</name>
    <dbReference type="NCBI Taxonomy" id="575540"/>
    <lineage>
        <taxon>Bacteria</taxon>
        <taxon>Pseudomonadati</taxon>
        <taxon>Planctomycetota</taxon>
        <taxon>Planctomycetia</taxon>
        <taxon>Isosphaerales</taxon>
        <taxon>Isosphaeraceae</taxon>
        <taxon>Isosphaera</taxon>
    </lineage>
</organism>
<evidence type="ECO:0000256" key="1">
    <source>
        <dbReference type="ARBA" id="ARBA00022741"/>
    </source>
</evidence>
<dbReference type="AlphaFoldDB" id="E8R4C4"/>
<dbReference type="STRING" id="575540.Isop_2146"/>
<sequence>MNHSNASPLNNTTRYLIGLTVAPVQDFIREARKAQDIWSGSLTLSLMMRAGLLLLRKRDAEVISPYFHEEDETPNERARPKLTNELKAVVHGDEHQARELAKEVCDAILKYWRKEMAAETRNQLIKAEILKESECELWDKQIDAQFQATWAVAPIVGEGFKAEREAIVQVQRLLGAAKLANRFESYLGDSRLKCSLSGQWEALGEPGDGPQRLWGHPGRRERGELAHRMHRLKFAKRELYWNLLSRLEFDGREKLCSSFVVKRLAPVLVLTRGEEGFPNPKDDLKSPLRFPSTLSVAWVEQKQRLARWVVQFPGELKEPLQNVLDAIEAYCNASDAPQGRHWLPCHDEILKEVKENSPDLHPTIEKLLRIEGTFLNDPAGQDRDDIRLDQMGLQLNRQDNPELKDKLKGLKNSFHELKCALDKVQNRANPELAIGEVRLGRTPPLALIRADADRLGELQDKLVKEGGFERVRLLSKFLATKVMPKACDAVERDCMGKVIFAGGDELVAMVPARLALKAVEAIASAYEMSFGNGEFQDLKSHCITASIAVSVIDPTGPLRAAIEHVSELLDGPTKNHARPNPLDSTKIKTRHALGLTIIPGSGNVRQGVIGLTIPCPEQPKIKSDCKQHTEQAKQIKATWRVVADVLEPLADALSLPEGCGIEISPKIYRQWVAEFDELQREANLETEANDRCPSLPENLLPKGDDPGVALGEFARMAERHIQINAIEIKNLIKFQVVTKWLEHLSVTLPNGSDLDSFKNNLIRALTWRLRALLEAGSVVKKNGESQPSRWAEWEQTRGLLLSIVSLATRESR</sequence>